<keyword evidence="3" id="KW-1185">Reference proteome</keyword>
<evidence type="ECO:0000259" key="1">
    <source>
        <dbReference type="Pfam" id="PF13358"/>
    </source>
</evidence>
<sequence>MDVIQENNPCLLFGTKLQDYTLVEYMKRSWMNIVSTFFGRIKPRWPGGAHHVWSEHGQDYHSECTVKHEGGIVIIWGCMSAKDVGEMTFIDGTMYPCKYTKLLADKMIPSPQKLGRRGIFLHDNDPKHSAKIMQEFLEEKNRKTMTWLSMLPDYNPKEHLWGILKRIVKLHDPFSKDQLKKSEICSTLILYAEED</sequence>
<accession>A0AAE0VF95</accession>
<name>A0AAE0VF95_9TELE</name>
<dbReference type="Proteomes" id="UP001274896">
    <property type="component" value="Unassembled WGS sequence"/>
</dbReference>
<evidence type="ECO:0000313" key="3">
    <source>
        <dbReference type="Proteomes" id="UP001274896"/>
    </source>
</evidence>
<gene>
    <name evidence="2" type="ORF">QTP70_008317</name>
</gene>
<dbReference type="Gene3D" id="3.30.420.10">
    <property type="entry name" value="Ribonuclease H-like superfamily/Ribonuclease H"/>
    <property type="match status" value="1"/>
</dbReference>
<organism evidence="2 3">
    <name type="scientific">Hemibagrus guttatus</name>
    <dbReference type="NCBI Taxonomy" id="175788"/>
    <lineage>
        <taxon>Eukaryota</taxon>
        <taxon>Metazoa</taxon>
        <taxon>Chordata</taxon>
        <taxon>Craniata</taxon>
        <taxon>Vertebrata</taxon>
        <taxon>Euteleostomi</taxon>
        <taxon>Actinopterygii</taxon>
        <taxon>Neopterygii</taxon>
        <taxon>Teleostei</taxon>
        <taxon>Ostariophysi</taxon>
        <taxon>Siluriformes</taxon>
        <taxon>Bagridae</taxon>
        <taxon>Hemibagrus</taxon>
    </lineage>
</organism>
<feature type="domain" description="Tc1-like transposase DDE" evidence="1">
    <location>
        <begin position="50"/>
        <end position="177"/>
    </location>
</feature>
<dbReference type="EMBL" id="JAUCMX010000001">
    <property type="protein sequence ID" value="KAK3556492.1"/>
    <property type="molecule type" value="Genomic_DNA"/>
</dbReference>
<dbReference type="InterPro" id="IPR038717">
    <property type="entry name" value="Tc1-like_DDE_dom"/>
</dbReference>
<dbReference type="AlphaFoldDB" id="A0AAE0VF95"/>
<proteinExistence type="predicted"/>
<dbReference type="InterPro" id="IPR036397">
    <property type="entry name" value="RNaseH_sf"/>
</dbReference>
<comment type="caution">
    <text evidence="2">The sequence shown here is derived from an EMBL/GenBank/DDBJ whole genome shotgun (WGS) entry which is preliminary data.</text>
</comment>
<reference evidence="2" key="1">
    <citation type="submission" date="2023-06" db="EMBL/GenBank/DDBJ databases">
        <title>Male Hemibagrus guttatus genome.</title>
        <authorList>
            <person name="Bian C."/>
        </authorList>
    </citation>
    <scope>NUCLEOTIDE SEQUENCE</scope>
    <source>
        <strain evidence="2">Male_cb2023</strain>
        <tissue evidence="2">Muscle</tissue>
    </source>
</reference>
<evidence type="ECO:0000313" key="2">
    <source>
        <dbReference type="EMBL" id="KAK3556492.1"/>
    </source>
</evidence>
<dbReference type="Pfam" id="PF13358">
    <property type="entry name" value="DDE_3"/>
    <property type="match status" value="1"/>
</dbReference>
<dbReference type="GO" id="GO:0003676">
    <property type="term" value="F:nucleic acid binding"/>
    <property type="evidence" value="ECO:0007669"/>
    <property type="project" value="InterPro"/>
</dbReference>
<protein>
    <recommendedName>
        <fullName evidence="1">Tc1-like transposase DDE domain-containing protein</fullName>
    </recommendedName>
</protein>